<evidence type="ECO:0000313" key="3">
    <source>
        <dbReference type="EMBL" id="MQY12410.1"/>
    </source>
</evidence>
<dbReference type="OrthoDB" id="108890at2"/>
<dbReference type="Pfam" id="PF09995">
    <property type="entry name" value="MPAB_Lcp_cat"/>
    <property type="match status" value="1"/>
</dbReference>
<organism evidence="3 4">
    <name type="scientific">Streptomyces smaragdinus</name>
    <dbReference type="NCBI Taxonomy" id="2585196"/>
    <lineage>
        <taxon>Bacteria</taxon>
        <taxon>Bacillati</taxon>
        <taxon>Actinomycetota</taxon>
        <taxon>Actinomycetes</taxon>
        <taxon>Kitasatosporales</taxon>
        <taxon>Streptomycetaceae</taxon>
        <taxon>Streptomyces</taxon>
    </lineage>
</organism>
<sequence length="367" mass="41160">MVAFKTRKQWTEHFEPAEDYGFFGPDSVTWKVWTYPTSLILGFVRSVTIEHLDPNLTAAVVQSGGVKYRPHTRYSRTIRYFAMMVVGATEPTARAADVLVKVHSKAIGDDPVTGSTYDANRPSSQLWIHMTAWHSILYCYEKFGPGRLPAHEEERYWAECARSAELQTIDPEAVPRTRAEVAAYFAEWRPHLAASEACQDMVDFILPLGVALPPTLGRVRRTAMAPVRWVLSKGVISTYPKYVRQMFNLRQGPVMDAVARVLNKLFHAVTARSLNLQFQMLYLLTPAAAPVIGPALLGIPAKNPVTMTPREAQAAYGFDIPAEAHHDIRARQHARVFERNEKPSDEGLVESQQHIGSMDPYESARVG</sequence>
<comment type="caution">
    <text evidence="3">The sequence shown here is derived from an EMBL/GenBank/DDBJ whole genome shotgun (WGS) entry which is preliminary data.</text>
</comment>
<accession>A0A7K0CG04</accession>
<dbReference type="PANTHER" id="PTHR36151:SF3">
    <property type="entry name" value="ER-BOUND OXYGENASE MPAB_MPAB'_RUBBER OXYGENASE CATALYTIC DOMAIN-CONTAINING PROTEIN"/>
    <property type="match status" value="1"/>
</dbReference>
<keyword evidence="4" id="KW-1185">Reference proteome</keyword>
<dbReference type="RefSeq" id="WP_153451932.1">
    <property type="nucleotide sequence ID" value="NZ_WEGJ01000006.1"/>
</dbReference>
<dbReference type="InterPro" id="IPR018713">
    <property type="entry name" value="MPAB/Lcp_cat_dom"/>
</dbReference>
<evidence type="ECO:0000256" key="1">
    <source>
        <dbReference type="SAM" id="MobiDB-lite"/>
    </source>
</evidence>
<evidence type="ECO:0000259" key="2">
    <source>
        <dbReference type="Pfam" id="PF09995"/>
    </source>
</evidence>
<dbReference type="GO" id="GO:0016491">
    <property type="term" value="F:oxidoreductase activity"/>
    <property type="evidence" value="ECO:0007669"/>
    <property type="project" value="InterPro"/>
</dbReference>
<protein>
    <recommendedName>
        <fullName evidence="2">ER-bound oxygenase mpaB/mpaB'/Rubber oxygenase catalytic domain-containing protein</fullName>
    </recommendedName>
</protein>
<dbReference type="Proteomes" id="UP000466345">
    <property type="component" value="Unassembled WGS sequence"/>
</dbReference>
<name>A0A7K0CG04_9ACTN</name>
<feature type="domain" description="ER-bound oxygenase mpaB/mpaB'/Rubber oxygenase catalytic" evidence="2">
    <location>
        <begin position="30"/>
        <end position="264"/>
    </location>
</feature>
<dbReference type="PANTHER" id="PTHR36151">
    <property type="entry name" value="BLR2777 PROTEIN"/>
    <property type="match status" value="1"/>
</dbReference>
<reference evidence="3 4" key="1">
    <citation type="submission" date="2019-10" db="EMBL/GenBank/DDBJ databases">
        <title>Streptomyces smaragdinus sp. nov. and Streptomyces fabii sp. nov., isolated from the gut of fungus growing-termite Macrotermes natalensis.</title>
        <authorList>
            <person name="Schwitalla J."/>
            <person name="Benndorf R."/>
            <person name="Martin K."/>
            <person name="De Beer W."/>
            <person name="Kaster A.-K."/>
            <person name="Vollmers J."/>
            <person name="Poulsen M."/>
            <person name="Beemelmanns C."/>
        </authorList>
    </citation>
    <scope>NUCLEOTIDE SEQUENCE [LARGE SCALE GENOMIC DNA]</scope>
    <source>
        <strain evidence="3 4">RB5</strain>
    </source>
</reference>
<feature type="region of interest" description="Disordered" evidence="1">
    <location>
        <begin position="337"/>
        <end position="367"/>
    </location>
</feature>
<dbReference type="AlphaFoldDB" id="A0A7K0CG04"/>
<proteinExistence type="predicted"/>
<evidence type="ECO:0000313" key="4">
    <source>
        <dbReference type="Proteomes" id="UP000466345"/>
    </source>
</evidence>
<gene>
    <name evidence="3" type="ORF">SRB5_25430</name>
</gene>
<dbReference type="EMBL" id="WEGJ01000006">
    <property type="protein sequence ID" value="MQY12410.1"/>
    <property type="molecule type" value="Genomic_DNA"/>
</dbReference>